<dbReference type="PANTHER" id="PTHR34473:SF2">
    <property type="entry name" value="UPF0699 TRANSMEMBRANE PROTEIN YDBT"/>
    <property type="match status" value="1"/>
</dbReference>
<evidence type="ECO:0000256" key="1">
    <source>
        <dbReference type="SAM" id="Phobius"/>
    </source>
</evidence>
<feature type="domain" description="YdbS-like PH" evidence="2">
    <location>
        <begin position="419"/>
        <end position="489"/>
    </location>
</feature>
<dbReference type="Proteomes" id="UP000249324">
    <property type="component" value="Unassembled WGS sequence"/>
</dbReference>
<dbReference type="Pfam" id="PF03703">
    <property type="entry name" value="bPH_2"/>
    <property type="match status" value="2"/>
</dbReference>
<dbReference type="PIRSF" id="PIRSF026631">
    <property type="entry name" value="UCP026631"/>
    <property type="match status" value="1"/>
</dbReference>
<feature type="transmembrane region" description="Helical" evidence="1">
    <location>
        <begin position="228"/>
        <end position="254"/>
    </location>
</feature>
<comment type="caution">
    <text evidence="3">The sequence shown here is derived from an EMBL/GenBank/DDBJ whole genome shotgun (WGS) entry which is preliminary data.</text>
</comment>
<gene>
    <name evidence="3" type="ORF">DIU77_000885</name>
</gene>
<keyword evidence="1" id="KW-1133">Transmembrane helix</keyword>
<sequence>MTDAEDIAWQKLDKRTLGVTTAGMLGVCVAIGVPVTSGLINNDALPVPLVLLLVLSGVVVVVGAVVLYDYLRIRKTWFRVTDEKVELRTGILRRQHRAVHRERIRTVDVHAHPLYRVFGVAKVHIGTGEHAESEGSQLTLDAVSRSFADMLRDDLLTRPAPTVDSDEPVGEPPPVLAEFDLGWLRYVPVSIWPGVLGVAACGVAWQITDWFGLRDSVLGQAAELIRELSLWTVIPLAVVVVLVVGLVASLAFGVEAWWNFRLQRTGDTLQVRRGLLIHRSLSLAEDRLRGVELVEPYGARLLGGGRLEAVATGIRDNKPDQPGEDTKVLLPEAPREIAQRVAAEILREPESPTTADITGHPRAALRRRLVWAVAAVAVVEAVLVVIGLTVTSILLHVAWISALVLLPGALFVAIENYRNLGHGHTADYLLVRYGVLARRTAALRRSGIIGVTVRQSPFQRRLGLADFTVTTAAGSGAFTAYDADDAEVLAVACRVVPDLLDPFVVRD</sequence>
<keyword evidence="1" id="KW-0812">Transmembrane</keyword>
<dbReference type="EMBL" id="QGUI02000004">
    <property type="protein sequence ID" value="MFO7190788.1"/>
    <property type="molecule type" value="Genomic_DNA"/>
</dbReference>
<reference evidence="3 4" key="1">
    <citation type="journal article" date="2021" name="BMC Genomics">
        <title>Genome-resolved metagenome and metatranscriptome analyses of thermophilic composting reveal key bacterial players and their metabolic interactions.</title>
        <authorList>
            <person name="Braga L.P.P."/>
            <person name="Pereira R.V."/>
            <person name="Martins L.F."/>
            <person name="Moura L.M.S."/>
            <person name="Sanchez F.B."/>
            <person name="Patane J.S.L."/>
            <person name="da Silva A.M."/>
            <person name="Setubal J.C."/>
        </authorList>
    </citation>
    <scope>NUCLEOTIDE SEQUENCE [LARGE SCALE GENOMIC DNA]</scope>
    <source>
        <strain evidence="3">ZC4RG45</strain>
    </source>
</reference>
<evidence type="ECO:0000259" key="2">
    <source>
        <dbReference type="Pfam" id="PF03703"/>
    </source>
</evidence>
<accession>A0ABD6FA97</accession>
<feature type="transmembrane region" description="Helical" evidence="1">
    <location>
        <begin position="17"/>
        <end position="37"/>
    </location>
</feature>
<dbReference type="AlphaFoldDB" id="A0ABD6FA97"/>
<proteinExistence type="predicted"/>
<feature type="domain" description="YdbS-like PH" evidence="2">
    <location>
        <begin position="74"/>
        <end position="153"/>
    </location>
</feature>
<organism evidence="3 4">
    <name type="scientific">Thermocrispum agreste</name>
    <dbReference type="NCBI Taxonomy" id="37925"/>
    <lineage>
        <taxon>Bacteria</taxon>
        <taxon>Bacillati</taxon>
        <taxon>Actinomycetota</taxon>
        <taxon>Actinomycetes</taxon>
        <taxon>Pseudonocardiales</taxon>
        <taxon>Pseudonocardiaceae</taxon>
        <taxon>Thermocrispum</taxon>
    </lineage>
</organism>
<dbReference type="InterPro" id="IPR014529">
    <property type="entry name" value="UCP026631"/>
</dbReference>
<protein>
    <submittedName>
        <fullName evidence="3">PH domain-containing protein</fullName>
    </submittedName>
</protein>
<feature type="transmembrane region" description="Helical" evidence="1">
    <location>
        <begin position="189"/>
        <end position="208"/>
    </location>
</feature>
<evidence type="ECO:0000313" key="3">
    <source>
        <dbReference type="EMBL" id="MFO7190788.1"/>
    </source>
</evidence>
<feature type="transmembrane region" description="Helical" evidence="1">
    <location>
        <begin position="393"/>
        <end position="414"/>
    </location>
</feature>
<dbReference type="PANTHER" id="PTHR34473">
    <property type="entry name" value="UPF0699 TRANSMEMBRANE PROTEIN YDBS"/>
    <property type="match status" value="1"/>
</dbReference>
<keyword evidence="1" id="KW-0472">Membrane</keyword>
<feature type="transmembrane region" description="Helical" evidence="1">
    <location>
        <begin position="369"/>
        <end position="387"/>
    </location>
</feature>
<name>A0ABD6FA97_9PSEU</name>
<evidence type="ECO:0000313" key="4">
    <source>
        <dbReference type="Proteomes" id="UP000249324"/>
    </source>
</evidence>
<feature type="transmembrane region" description="Helical" evidence="1">
    <location>
        <begin position="49"/>
        <end position="71"/>
    </location>
</feature>
<dbReference type="InterPro" id="IPR005182">
    <property type="entry name" value="YdbS-like_PH"/>
</dbReference>